<gene>
    <name evidence="3" type="ORF">B5F96_11405</name>
</gene>
<dbReference type="InterPro" id="IPR056727">
    <property type="entry name" value="DUF7825"/>
</dbReference>
<evidence type="ECO:0000313" key="3">
    <source>
        <dbReference type="EMBL" id="OUO04700.1"/>
    </source>
</evidence>
<dbReference type="EMBL" id="NFIJ01000011">
    <property type="protein sequence ID" value="OUO04700.1"/>
    <property type="molecule type" value="Genomic_DNA"/>
</dbReference>
<dbReference type="Proteomes" id="UP000195975">
    <property type="component" value="Unassembled WGS sequence"/>
</dbReference>
<feature type="domain" description="DUF7825" evidence="2">
    <location>
        <begin position="322"/>
        <end position="518"/>
    </location>
</feature>
<name>A0A9Q5SQM1_9BACT</name>
<dbReference type="Pfam" id="PF25149">
    <property type="entry name" value="DUF7825"/>
    <property type="match status" value="1"/>
</dbReference>
<evidence type="ECO:0000259" key="2">
    <source>
        <dbReference type="Pfam" id="PF25149"/>
    </source>
</evidence>
<feature type="domain" description="DUF7824" evidence="1">
    <location>
        <begin position="15"/>
        <end position="250"/>
    </location>
</feature>
<organism evidence="3 4">
    <name type="scientific">Parabacteroides johnsonii</name>
    <dbReference type="NCBI Taxonomy" id="387661"/>
    <lineage>
        <taxon>Bacteria</taxon>
        <taxon>Pseudomonadati</taxon>
        <taxon>Bacteroidota</taxon>
        <taxon>Bacteroidia</taxon>
        <taxon>Bacteroidales</taxon>
        <taxon>Tannerellaceae</taxon>
        <taxon>Parabacteroides</taxon>
    </lineage>
</organism>
<dbReference type="Pfam" id="PF25148">
    <property type="entry name" value="DUF7824"/>
    <property type="match status" value="1"/>
</dbReference>
<reference evidence="4" key="1">
    <citation type="submission" date="2017-04" db="EMBL/GenBank/DDBJ databases">
        <title>Function of individual gut microbiota members based on whole genome sequencing of pure cultures obtained from chicken caecum.</title>
        <authorList>
            <person name="Medvecky M."/>
            <person name="Cejkova D."/>
            <person name="Polansky O."/>
            <person name="Karasova D."/>
            <person name="Kubasova T."/>
            <person name="Cizek A."/>
            <person name="Rychlik I."/>
        </authorList>
    </citation>
    <scope>NUCLEOTIDE SEQUENCE [LARGE SCALE GENOMIC DNA]</scope>
    <source>
        <strain evidence="4">An42</strain>
    </source>
</reference>
<dbReference type="RefSeq" id="WP_021862294.1">
    <property type="nucleotide sequence ID" value="NZ_CAJLBM010000019.1"/>
</dbReference>
<sequence>MMDRMEKEPLIQEGRRLPDVADVDGLVSFMGRLTEEQESFYLDLLLASLVRLHPFIKSDDVKRMMSVFEWAGTVMEMPESETGGLDKLTASFLLDYAEMLSGAEKRAKGAKQQLYQDYKPYLDLVKLAFNRIKDYNTLPLLSTPTHRPAWIDPSVLVSRLSEYQKKGIKPDSLDFQIALSRVALDDTDEAVRSVEQALAGEYRELLLFLFKPEARPKGSFTFQAVWMTAALVKSPDTIYDEFEDFPYSAVNRAYLTGDIPCDVFIFEKPFGKVDRILQLIPPASKNVAIKWRFGGYALYMTYRPCSRIPLLVETFWKIPLREKDLKRFLLLSPNAPRIWLALLVRDRVRDAYWNDLELARLNLVALETLRELDLEWRGGMALTYLAVCLLSIDRPVRLCAADLWGELVEKDLIDNVALGRVLGKIQSLEWAPAQRISGLVVEMLINRSSFHNKELSVLFVSFLSCLPESPVKDLKRLLEVFAELQTVNNWPKITYAPLLSLLETWKKNSKLTEIIESLY</sequence>
<evidence type="ECO:0000313" key="4">
    <source>
        <dbReference type="Proteomes" id="UP000195975"/>
    </source>
</evidence>
<dbReference type="AlphaFoldDB" id="A0A9Q5SQM1"/>
<proteinExistence type="predicted"/>
<dbReference type="InterPro" id="IPR056726">
    <property type="entry name" value="DUF7824"/>
</dbReference>
<evidence type="ECO:0000259" key="1">
    <source>
        <dbReference type="Pfam" id="PF25148"/>
    </source>
</evidence>
<comment type="caution">
    <text evidence="3">The sequence shown here is derived from an EMBL/GenBank/DDBJ whole genome shotgun (WGS) entry which is preliminary data.</text>
</comment>
<protein>
    <submittedName>
        <fullName evidence="3">Uncharacterized protein</fullName>
    </submittedName>
</protein>
<accession>A0A9Q5SQM1</accession>